<keyword evidence="4 6" id="KW-0418">Kinase</keyword>
<reference evidence="6 7" key="2">
    <citation type="submission" date="2017-12" db="EMBL/GenBank/DDBJ databases">
        <title>Genome sequence of Rhizobium sullae HCNT1 isolated from Sulla coronaria nodules and featuring peculiar denitrification phenotypes.</title>
        <authorList>
            <person name="De Diego-Diaz B."/>
            <person name="Treu L."/>
            <person name="Campanaro S."/>
            <person name="Da Silva Duarte V."/>
            <person name="Basaglia M."/>
            <person name="Favaro L."/>
            <person name="Casella S."/>
            <person name="Squartini A."/>
        </authorList>
    </citation>
    <scope>NUCLEOTIDE SEQUENCE [LARGE SCALE GENOMIC DNA]</scope>
    <source>
        <strain evidence="6 7">HCNT1</strain>
    </source>
</reference>
<keyword evidence="5" id="KW-0067">ATP-binding</keyword>
<dbReference type="InterPro" id="IPR000890">
    <property type="entry name" value="Aliphatic_acid_kin_short-chain"/>
</dbReference>
<dbReference type="Pfam" id="PF00871">
    <property type="entry name" value="Acetate_kinase"/>
    <property type="match status" value="1"/>
</dbReference>
<dbReference type="GO" id="GO:0016301">
    <property type="term" value="F:kinase activity"/>
    <property type="evidence" value="ECO:0007669"/>
    <property type="project" value="UniProtKB-KW"/>
</dbReference>
<sequence>MDAILVINAGSSSLKFQIFEMADASPRRCIRGQIDGIGTRPHLLASAADGTVLVDRRYTPDVVDHL</sequence>
<keyword evidence="2" id="KW-0808">Transferase</keyword>
<name>A0A2N0DCE6_RHISU</name>
<dbReference type="Proteomes" id="UP000232164">
    <property type="component" value="Unassembled WGS sequence"/>
</dbReference>
<dbReference type="AlphaFoldDB" id="A0A2N0DCE6"/>
<evidence type="ECO:0000313" key="6">
    <source>
        <dbReference type="EMBL" id="PKA43760.1"/>
    </source>
</evidence>
<comment type="caution">
    <text evidence="6">The sequence shown here is derived from an EMBL/GenBank/DDBJ whole genome shotgun (WGS) entry which is preliminary data.</text>
</comment>
<comment type="similarity">
    <text evidence="1">Belongs to the acetokinase family.</text>
</comment>
<evidence type="ECO:0000256" key="4">
    <source>
        <dbReference type="ARBA" id="ARBA00022777"/>
    </source>
</evidence>
<evidence type="ECO:0000313" key="7">
    <source>
        <dbReference type="Proteomes" id="UP000232164"/>
    </source>
</evidence>
<reference evidence="6 7" key="1">
    <citation type="submission" date="2017-11" db="EMBL/GenBank/DDBJ databases">
        <authorList>
            <person name="Han C.G."/>
        </authorList>
    </citation>
    <scope>NUCLEOTIDE SEQUENCE [LARGE SCALE GENOMIC DNA]</scope>
    <source>
        <strain evidence="6 7">HCNT1</strain>
    </source>
</reference>
<dbReference type="PROSITE" id="PS01075">
    <property type="entry name" value="ACETATE_KINASE_1"/>
    <property type="match status" value="1"/>
</dbReference>
<feature type="non-terminal residue" evidence="6">
    <location>
        <position position="66"/>
    </location>
</feature>
<protein>
    <submittedName>
        <fullName evidence="6">Acetate kinase</fullName>
    </submittedName>
</protein>
<evidence type="ECO:0000256" key="1">
    <source>
        <dbReference type="ARBA" id="ARBA00008748"/>
    </source>
</evidence>
<dbReference type="InterPro" id="IPR043129">
    <property type="entry name" value="ATPase_NBD"/>
</dbReference>
<dbReference type="GO" id="GO:0005524">
    <property type="term" value="F:ATP binding"/>
    <property type="evidence" value="ECO:0007669"/>
    <property type="project" value="UniProtKB-KW"/>
</dbReference>
<evidence type="ECO:0000256" key="5">
    <source>
        <dbReference type="ARBA" id="ARBA00022840"/>
    </source>
</evidence>
<organism evidence="6 7">
    <name type="scientific">Rhizobium sullae</name>
    <name type="common">Rhizobium hedysari</name>
    <dbReference type="NCBI Taxonomy" id="50338"/>
    <lineage>
        <taxon>Bacteria</taxon>
        <taxon>Pseudomonadati</taxon>
        <taxon>Pseudomonadota</taxon>
        <taxon>Alphaproteobacteria</taxon>
        <taxon>Hyphomicrobiales</taxon>
        <taxon>Rhizobiaceae</taxon>
        <taxon>Rhizobium/Agrobacterium group</taxon>
        <taxon>Rhizobium</taxon>
    </lineage>
</organism>
<evidence type="ECO:0000256" key="3">
    <source>
        <dbReference type="ARBA" id="ARBA00022741"/>
    </source>
</evidence>
<dbReference type="InterPro" id="IPR023865">
    <property type="entry name" value="Aliphatic_acid_kinase_CS"/>
</dbReference>
<dbReference type="GO" id="GO:0016774">
    <property type="term" value="F:phosphotransferase activity, carboxyl group as acceptor"/>
    <property type="evidence" value="ECO:0007669"/>
    <property type="project" value="InterPro"/>
</dbReference>
<dbReference type="EMBL" id="PIQN01000006">
    <property type="protein sequence ID" value="PKA43760.1"/>
    <property type="molecule type" value="Genomic_DNA"/>
</dbReference>
<keyword evidence="3" id="KW-0547">Nucleotide-binding</keyword>
<dbReference type="SUPFAM" id="SSF53067">
    <property type="entry name" value="Actin-like ATPase domain"/>
    <property type="match status" value="1"/>
</dbReference>
<proteinExistence type="inferred from homology"/>
<evidence type="ECO:0000256" key="2">
    <source>
        <dbReference type="ARBA" id="ARBA00022679"/>
    </source>
</evidence>
<accession>A0A2N0DCE6</accession>
<gene>
    <name evidence="6" type="ORF">CWR43_08975</name>
</gene>
<dbReference type="Gene3D" id="3.30.420.40">
    <property type="match status" value="1"/>
</dbReference>